<organism evidence="3 4">
    <name type="scientific">Rariglobus hedericola</name>
    <dbReference type="NCBI Taxonomy" id="2597822"/>
    <lineage>
        <taxon>Bacteria</taxon>
        <taxon>Pseudomonadati</taxon>
        <taxon>Verrucomicrobiota</taxon>
        <taxon>Opitutia</taxon>
        <taxon>Opitutales</taxon>
        <taxon>Opitutaceae</taxon>
        <taxon>Rariglobus</taxon>
    </lineage>
</organism>
<evidence type="ECO:0000313" key="4">
    <source>
        <dbReference type="Proteomes" id="UP000315648"/>
    </source>
</evidence>
<feature type="transmembrane region" description="Helical" evidence="1">
    <location>
        <begin position="435"/>
        <end position="453"/>
    </location>
</feature>
<dbReference type="RefSeq" id="WP_144229838.1">
    <property type="nucleotide sequence ID" value="NZ_CBCRVV010000007.1"/>
</dbReference>
<evidence type="ECO:0000313" key="3">
    <source>
        <dbReference type="EMBL" id="TSJ79361.1"/>
    </source>
</evidence>
<feature type="transmembrane region" description="Helical" evidence="1">
    <location>
        <begin position="65"/>
        <end position="85"/>
    </location>
</feature>
<feature type="transmembrane region" description="Helical" evidence="1">
    <location>
        <begin position="373"/>
        <end position="397"/>
    </location>
</feature>
<feature type="domain" description="Glycosyltransferase RgtA/B/C/D-like" evidence="2">
    <location>
        <begin position="135"/>
        <end position="289"/>
    </location>
</feature>
<reference evidence="3 4" key="1">
    <citation type="submission" date="2019-07" db="EMBL/GenBank/DDBJ databases">
        <title>Description of 53C-WASEF.</title>
        <authorList>
            <person name="Pitt A."/>
            <person name="Hahn M.W."/>
        </authorList>
    </citation>
    <scope>NUCLEOTIDE SEQUENCE [LARGE SCALE GENOMIC DNA]</scope>
    <source>
        <strain evidence="3 4">53C-WASEF</strain>
    </source>
</reference>
<evidence type="ECO:0000256" key="1">
    <source>
        <dbReference type="SAM" id="Phobius"/>
    </source>
</evidence>
<feature type="transmembrane region" description="Helical" evidence="1">
    <location>
        <begin position="158"/>
        <end position="177"/>
    </location>
</feature>
<name>A0A556QRV5_9BACT</name>
<feature type="transmembrane region" description="Helical" evidence="1">
    <location>
        <begin position="184"/>
        <end position="204"/>
    </location>
</feature>
<dbReference type="EMBL" id="VMBG01000001">
    <property type="protein sequence ID" value="TSJ79361.1"/>
    <property type="molecule type" value="Genomic_DNA"/>
</dbReference>
<feature type="transmembrane region" description="Helical" evidence="1">
    <location>
        <begin position="249"/>
        <end position="269"/>
    </location>
</feature>
<keyword evidence="1" id="KW-0472">Membrane</keyword>
<keyword evidence="1" id="KW-0812">Transmembrane</keyword>
<feature type="transmembrane region" description="Helical" evidence="1">
    <location>
        <begin position="342"/>
        <end position="361"/>
    </location>
</feature>
<protein>
    <submittedName>
        <fullName evidence="3">Glycosyltransferase family 39 protein</fullName>
    </submittedName>
</protein>
<dbReference type="Proteomes" id="UP000315648">
    <property type="component" value="Unassembled WGS sequence"/>
</dbReference>
<sequence length="627" mass="70736">MMSHRLVLLILLCIFSAILGVFSFSPAKAVELVRYYGYWSILGAFALFLYYLVRSLRDVRLSVLLWRKMGGVLLLIISATIFLHLHERHEFKIVADEVVLSSTAMQMHFEREAAVVLRGYEYAGNFIPMQVFVDKRPLFFPLLLSLVHDFTGYRVGNVFALNAFVSLVLISFLFLLARRLGGPWAGVGAVLLLCGIPLVAQNAVGGGFELLNIAMITVTFWLGLRYAERPDDDDRLCAFALSGVLLSQTRYESVLFLLPVAVSILYLWWKGGRVNIPWPLLAAPLLLIIYPLQHKVFDLSEGSWQMADVAGATTPFALRYFYNNIGHAMNFFFSFDGTQPSSWLLGLVGLPAVGFFVLMLYKEHLQVFIREPEKAVACLFVLTLIVHTGIMLCYFWGHWDDPIIRRLSLPTQLLLIFCVIFVLPKLVGNPGRWRVLASIAGLYIICFTVPSSAMHRFTQENFAARTTNWIAGYVRGLGEKTALAIDNNSGLQWFLYRKSCVNPALLLNRPDEFIFHFKRHSFDEVLVVQRAGLDIKTGNRFVSVSDDLGPGVKLELIEEKAFSPIYLVRLSRVLSVDEPIFKAWVATRLEQDKKDAKAKSLATTTTTVKTMDTADPNSLVLWLKNLP</sequence>
<dbReference type="OrthoDB" id="188880at2"/>
<proteinExistence type="predicted"/>
<dbReference type="GO" id="GO:0016740">
    <property type="term" value="F:transferase activity"/>
    <property type="evidence" value="ECO:0007669"/>
    <property type="project" value="UniProtKB-KW"/>
</dbReference>
<keyword evidence="1" id="KW-1133">Transmembrane helix</keyword>
<feature type="transmembrane region" description="Helical" evidence="1">
    <location>
        <begin position="275"/>
        <end position="292"/>
    </location>
</feature>
<evidence type="ECO:0000259" key="2">
    <source>
        <dbReference type="Pfam" id="PF13231"/>
    </source>
</evidence>
<accession>A0A556QRV5</accession>
<dbReference type="InterPro" id="IPR038731">
    <property type="entry name" value="RgtA/B/C-like"/>
</dbReference>
<feature type="transmembrane region" description="Helical" evidence="1">
    <location>
        <begin position="33"/>
        <end position="53"/>
    </location>
</feature>
<dbReference type="AlphaFoldDB" id="A0A556QRV5"/>
<dbReference type="Pfam" id="PF13231">
    <property type="entry name" value="PMT_2"/>
    <property type="match status" value="1"/>
</dbReference>
<keyword evidence="3" id="KW-0808">Transferase</keyword>
<gene>
    <name evidence="3" type="ORF">FPL22_08745</name>
</gene>
<comment type="caution">
    <text evidence="3">The sequence shown here is derived from an EMBL/GenBank/DDBJ whole genome shotgun (WGS) entry which is preliminary data.</text>
</comment>
<feature type="transmembrane region" description="Helical" evidence="1">
    <location>
        <begin position="403"/>
        <end position="423"/>
    </location>
</feature>
<keyword evidence="4" id="KW-1185">Reference proteome</keyword>